<keyword evidence="8" id="KW-1185">Reference proteome</keyword>
<name>A0A4Y6PYB3_PERCE</name>
<dbReference type="NCBIfam" id="TIGR02937">
    <property type="entry name" value="sigma70-ECF"/>
    <property type="match status" value="1"/>
</dbReference>
<dbReference type="OrthoDB" id="9780326at2"/>
<evidence type="ECO:0000256" key="4">
    <source>
        <dbReference type="ARBA" id="ARBA00023125"/>
    </source>
</evidence>
<organism evidence="7 8">
    <name type="scientific">Persicimonas caeni</name>
    <dbReference type="NCBI Taxonomy" id="2292766"/>
    <lineage>
        <taxon>Bacteria</taxon>
        <taxon>Deltaproteobacteria</taxon>
        <taxon>Bradymonadales</taxon>
        <taxon>Bradymonadaceae</taxon>
        <taxon>Persicimonas</taxon>
    </lineage>
</organism>
<evidence type="ECO:0000313" key="7">
    <source>
        <dbReference type="EMBL" id="QDG53301.1"/>
    </source>
</evidence>
<dbReference type="InterPro" id="IPR039425">
    <property type="entry name" value="RNA_pol_sigma-70-like"/>
</dbReference>
<dbReference type="PANTHER" id="PTHR43133:SF8">
    <property type="entry name" value="RNA POLYMERASE SIGMA FACTOR HI_1459-RELATED"/>
    <property type="match status" value="1"/>
</dbReference>
<evidence type="ECO:0000256" key="2">
    <source>
        <dbReference type="ARBA" id="ARBA00023015"/>
    </source>
</evidence>
<evidence type="ECO:0000256" key="5">
    <source>
        <dbReference type="ARBA" id="ARBA00023163"/>
    </source>
</evidence>
<keyword evidence="2" id="KW-0805">Transcription regulation</keyword>
<dbReference type="InterPro" id="IPR007627">
    <property type="entry name" value="RNA_pol_sigma70_r2"/>
</dbReference>
<dbReference type="InterPro" id="IPR036388">
    <property type="entry name" value="WH-like_DNA-bd_sf"/>
</dbReference>
<dbReference type="GO" id="GO:0016987">
    <property type="term" value="F:sigma factor activity"/>
    <property type="evidence" value="ECO:0007669"/>
    <property type="project" value="UniProtKB-KW"/>
</dbReference>
<dbReference type="RefSeq" id="WP_141199762.1">
    <property type="nucleotide sequence ID" value="NZ_CP041186.1"/>
</dbReference>
<dbReference type="Gene3D" id="1.10.10.10">
    <property type="entry name" value="Winged helix-like DNA-binding domain superfamily/Winged helix DNA-binding domain"/>
    <property type="match status" value="1"/>
</dbReference>
<dbReference type="SUPFAM" id="SSF88946">
    <property type="entry name" value="Sigma2 domain of RNA polymerase sigma factors"/>
    <property type="match status" value="1"/>
</dbReference>
<dbReference type="Pfam" id="PF04542">
    <property type="entry name" value="Sigma70_r2"/>
    <property type="match status" value="1"/>
</dbReference>
<accession>A0A5B8YD87</accession>
<protein>
    <submittedName>
        <fullName evidence="7">Sigma-70 family RNA polymerase sigma factor</fullName>
    </submittedName>
</protein>
<dbReference type="GO" id="GO:0003677">
    <property type="term" value="F:DNA binding"/>
    <property type="evidence" value="ECO:0007669"/>
    <property type="project" value="UniProtKB-KW"/>
</dbReference>
<keyword evidence="4" id="KW-0238">DNA-binding</keyword>
<accession>A0A4Y6PYB3</accession>
<evidence type="ECO:0000259" key="6">
    <source>
        <dbReference type="Pfam" id="PF04542"/>
    </source>
</evidence>
<dbReference type="EMBL" id="CP041186">
    <property type="protein sequence ID" value="QDG53301.1"/>
    <property type="molecule type" value="Genomic_DNA"/>
</dbReference>
<evidence type="ECO:0000256" key="3">
    <source>
        <dbReference type="ARBA" id="ARBA00023082"/>
    </source>
</evidence>
<dbReference type="Gene3D" id="1.10.1740.10">
    <property type="match status" value="1"/>
</dbReference>
<proteinExistence type="inferred from homology"/>
<gene>
    <name evidence="7" type="ORF">FIV42_21910</name>
</gene>
<dbReference type="SUPFAM" id="SSF88659">
    <property type="entry name" value="Sigma3 and sigma4 domains of RNA polymerase sigma factors"/>
    <property type="match status" value="1"/>
</dbReference>
<dbReference type="InterPro" id="IPR014284">
    <property type="entry name" value="RNA_pol_sigma-70_dom"/>
</dbReference>
<dbReference type="GO" id="GO:0006352">
    <property type="term" value="P:DNA-templated transcription initiation"/>
    <property type="evidence" value="ECO:0007669"/>
    <property type="project" value="InterPro"/>
</dbReference>
<evidence type="ECO:0000256" key="1">
    <source>
        <dbReference type="ARBA" id="ARBA00010641"/>
    </source>
</evidence>
<evidence type="ECO:0000313" key="8">
    <source>
        <dbReference type="Proteomes" id="UP000315995"/>
    </source>
</evidence>
<comment type="similarity">
    <text evidence="1">Belongs to the sigma-70 factor family. ECF subfamily.</text>
</comment>
<dbReference type="InterPro" id="IPR013325">
    <property type="entry name" value="RNA_pol_sigma_r2"/>
</dbReference>
<reference evidence="7 8" key="1">
    <citation type="submission" date="2019-06" db="EMBL/GenBank/DDBJ databases">
        <title>Persicimonas caeni gen. nov., sp. nov., a predatory bacterium isolated from solar saltern.</title>
        <authorList>
            <person name="Wang S."/>
        </authorList>
    </citation>
    <scope>NUCLEOTIDE SEQUENCE [LARGE SCALE GENOMIC DNA]</scope>
    <source>
        <strain evidence="7 8">YN101</strain>
    </source>
</reference>
<sequence>MNEQQLINRLIAGETDAIQHLCETYRGRIFAVVLPLVKDEWDAEEVTQDVLFKVCEKIDTFRQNSALWSWMYRIAVNEARMKTRKYKRHPVPLEDDTLHALRHREDEGDFDERPDEHLAGKQILAEIMEYLEECNEKNTVVYVDMEWNGVDKEEVAEKLDLTEAAVKTRLHRLRVGLREKLESGYLLASA</sequence>
<dbReference type="Proteomes" id="UP000315995">
    <property type="component" value="Chromosome"/>
</dbReference>
<feature type="domain" description="RNA polymerase sigma-70 region 2" evidence="6">
    <location>
        <begin position="22"/>
        <end position="88"/>
    </location>
</feature>
<dbReference type="InterPro" id="IPR013324">
    <property type="entry name" value="RNA_pol_sigma_r3/r4-like"/>
</dbReference>
<keyword evidence="3" id="KW-0731">Sigma factor</keyword>
<keyword evidence="5" id="KW-0804">Transcription</keyword>
<dbReference type="PANTHER" id="PTHR43133">
    <property type="entry name" value="RNA POLYMERASE ECF-TYPE SIGMA FACTO"/>
    <property type="match status" value="1"/>
</dbReference>
<dbReference type="AlphaFoldDB" id="A0A4Y6PYB3"/>